<dbReference type="OrthoDB" id="3568330at2"/>
<proteinExistence type="predicted"/>
<evidence type="ECO:0000259" key="5">
    <source>
        <dbReference type="Pfam" id="PF07992"/>
    </source>
</evidence>
<gene>
    <name evidence="6" type="ORF">DDE18_01280</name>
</gene>
<keyword evidence="4" id="KW-0560">Oxidoreductase</keyword>
<organism evidence="6 7">
    <name type="scientific">Nocardioides gansuensis</name>
    <dbReference type="NCBI Taxonomy" id="2138300"/>
    <lineage>
        <taxon>Bacteria</taxon>
        <taxon>Bacillati</taxon>
        <taxon>Actinomycetota</taxon>
        <taxon>Actinomycetes</taxon>
        <taxon>Propionibacteriales</taxon>
        <taxon>Nocardioidaceae</taxon>
        <taxon>Nocardioides</taxon>
    </lineage>
</organism>
<dbReference type="Gene3D" id="3.30.390.30">
    <property type="match status" value="1"/>
</dbReference>
<dbReference type="GO" id="GO:0016651">
    <property type="term" value="F:oxidoreductase activity, acting on NAD(P)H"/>
    <property type="evidence" value="ECO:0007669"/>
    <property type="project" value="TreeGrafter"/>
</dbReference>
<evidence type="ECO:0000256" key="1">
    <source>
        <dbReference type="ARBA" id="ARBA00001974"/>
    </source>
</evidence>
<dbReference type="SUPFAM" id="SSF55424">
    <property type="entry name" value="FAD/NAD-linked reductases, dimerisation (C-terminal) domain"/>
    <property type="match status" value="1"/>
</dbReference>
<evidence type="ECO:0000256" key="2">
    <source>
        <dbReference type="ARBA" id="ARBA00022630"/>
    </source>
</evidence>
<keyword evidence="2" id="KW-0285">Flavoprotein</keyword>
<comment type="cofactor">
    <cofactor evidence="1">
        <name>FAD</name>
        <dbReference type="ChEBI" id="CHEBI:57692"/>
    </cofactor>
</comment>
<reference evidence="6 7" key="1">
    <citation type="submission" date="2018-04" db="EMBL/GenBank/DDBJ databases">
        <title>Genome of Nocardioides gansuensis WSJ-1.</title>
        <authorList>
            <person name="Wu S."/>
            <person name="Wang G."/>
        </authorList>
    </citation>
    <scope>NUCLEOTIDE SEQUENCE [LARGE SCALE GENOMIC DNA]</scope>
    <source>
        <strain evidence="6 7">WSJ-1</strain>
    </source>
</reference>
<protein>
    <submittedName>
        <fullName evidence="6">FAD-dependent oxidoreductase</fullName>
    </submittedName>
</protein>
<feature type="domain" description="FAD/NAD(P)-binding" evidence="5">
    <location>
        <begin position="2"/>
        <end position="293"/>
    </location>
</feature>
<evidence type="ECO:0000313" key="6">
    <source>
        <dbReference type="EMBL" id="PVG84293.1"/>
    </source>
</evidence>
<dbReference type="Proteomes" id="UP000246018">
    <property type="component" value="Unassembled WGS sequence"/>
</dbReference>
<keyword evidence="7" id="KW-1185">Reference proteome</keyword>
<dbReference type="Pfam" id="PF07992">
    <property type="entry name" value="Pyr_redox_2"/>
    <property type="match status" value="1"/>
</dbReference>
<evidence type="ECO:0000256" key="3">
    <source>
        <dbReference type="ARBA" id="ARBA00022827"/>
    </source>
</evidence>
<dbReference type="GO" id="GO:0005737">
    <property type="term" value="C:cytoplasm"/>
    <property type="evidence" value="ECO:0007669"/>
    <property type="project" value="TreeGrafter"/>
</dbReference>
<dbReference type="InterPro" id="IPR036188">
    <property type="entry name" value="FAD/NAD-bd_sf"/>
</dbReference>
<dbReference type="InterPro" id="IPR023753">
    <property type="entry name" value="FAD/NAD-binding_dom"/>
</dbReference>
<accession>A0A2T8FF08</accession>
<dbReference type="PANTHER" id="PTHR43557:SF2">
    <property type="entry name" value="RIESKE DOMAIN-CONTAINING PROTEIN-RELATED"/>
    <property type="match status" value="1"/>
</dbReference>
<dbReference type="InterPro" id="IPR050446">
    <property type="entry name" value="FAD-oxidoreductase/Apoptosis"/>
</dbReference>
<dbReference type="InterPro" id="IPR016156">
    <property type="entry name" value="FAD/NAD-linked_Rdtase_dimer_sf"/>
</dbReference>
<name>A0A2T8FF08_9ACTN</name>
<dbReference type="PANTHER" id="PTHR43557">
    <property type="entry name" value="APOPTOSIS-INDUCING FACTOR 1"/>
    <property type="match status" value="1"/>
</dbReference>
<dbReference type="SUPFAM" id="SSF51905">
    <property type="entry name" value="FAD/NAD(P)-binding domain"/>
    <property type="match status" value="2"/>
</dbReference>
<dbReference type="PRINTS" id="PR00411">
    <property type="entry name" value="PNDRDTASEI"/>
</dbReference>
<dbReference type="AlphaFoldDB" id="A0A2T8FF08"/>
<sequence length="379" mass="40053">MSMVIVGGGLAAANAAKELRDRDYPGPVTVVAAESHLPYERPPLSKGILLGKAGPDDAVVNPQEWYAEQEVDLRTGTRAESVDLEARTVTLAGGEQLSYERLLLATGATPRTLSSFEASSLPVTTLRTLEDSLALKERLDRDLLIVGAGWIGLEVASAAVQAGGRVTIVDPAAQPLLAALGPEVGALFAELHRGHGVDLRLETSVEAAAGDLVRLSDGHELSPDLVVVGIGAVPDDSLARDAGLDVDGGVLVDASLRTSDPHVLAAGDVAVHDHPVLGRRIRVEHWDTAIHQGRHAARVMLGDEAPYDRQPYFYTDQYDMGMEYVGSVGPDGYDDVEISGSGLVEGLQVVWKRGGTVVAVMQANDWDAMDSLRARLGGA</sequence>
<evidence type="ECO:0000256" key="4">
    <source>
        <dbReference type="ARBA" id="ARBA00023002"/>
    </source>
</evidence>
<evidence type="ECO:0000313" key="7">
    <source>
        <dbReference type="Proteomes" id="UP000246018"/>
    </source>
</evidence>
<dbReference type="EMBL" id="QDGZ01000001">
    <property type="protein sequence ID" value="PVG84293.1"/>
    <property type="molecule type" value="Genomic_DNA"/>
</dbReference>
<keyword evidence="3" id="KW-0274">FAD</keyword>
<dbReference type="Gene3D" id="3.50.50.60">
    <property type="entry name" value="FAD/NAD(P)-binding domain"/>
    <property type="match status" value="2"/>
</dbReference>
<dbReference type="PRINTS" id="PR00368">
    <property type="entry name" value="FADPNR"/>
</dbReference>
<comment type="caution">
    <text evidence="6">The sequence shown here is derived from an EMBL/GenBank/DDBJ whole genome shotgun (WGS) entry which is preliminary data.</text>
</comment>
<dbReference type="RefSeq" id="WP_116570424.1">
    <property type="nucleotide sequence ID" value="NZ_QDGZ01000001.1"/>
</dbReference>